<feature type="region of interest" description="Disordered" evidence="1">
    <location>
        <begin position="740"/>
        <end position="770"/>
    </location>
</feature>
<feature type="region of interest" description="Disordered" evidence="1">
    <location>
        <begin position="178"/>
        <end position="224"/>
    </location>
</feature>
<feature type="region of interest" description="Disordered" evidence="1">
    <location>
        <begin position="467"/>
        <end position="546"/>
    </location>
</feature>
<feature type="compositionally biased region" description="Basic and acidic residues" evidence="1">
    <location>
        <begin position="15"/>
        <end position="27"/>
    </location>
</feature>
<dbReference type="AlphaFoldDB" id="A0A3S0ZAB6"/>
<feature type="compositionally biased region" description="Basic residues" evidence="1">
    <location>
        <begin position="81"/>
        <end position="91"/>
    </location>
</feature>
<keyword evidence="3" id="KW-1185">Reference proteome</keyword>
<feature type="region of interest" description="Disordered" evidence="1">
    <location>
        <begin position="1"/>
        <end position="164"/>
    </location>
</feature>
<evidence type="ECO:0000256" key="1">
    <source>
        <dbReference type="SAM" id="MobiDB-lite"/>
    </source>
</evidence>
<feature type="region of interest" description="Disordered" evidence="1">
    <location>
        <begin position="362"/>
        <end position="428"/>
    </location>
</feature>
<organism evidence="2 3">
    <name type="scientific">Elysia chlorotica</name>
    <name type="common">Eastern emerald elysia</name>
    <name type="synonym">Sea slug</name>
    <dbReference type="NCBI Taxonomy" id="188477"/>
    <lineage>
        <taxon>Eukaryota</taxon>
        <taxon>Metazoa</taxon>
        <taxon>Spiralia</taxon>
        <taxon>Lophotrochozoa</taxon>
        <taxon>Mollusca</taxon>
        <taxon>Gastropoda</taxon>
        <taxon>Heterobranchia</taxon>
        <taxon>Euthyneura</taxon>
        <taxon>Panpulmonata</taxon>
        <taxon>Sacoglossa</taxon>
        <taxon>Placobranchoidea</taxon>
        <taxon>Plakobranchidae</taxon>
        <taxon>Elysia</taxon>
    </lineage>
</organism>
<name>A0A3S0ZAB6_ELYCH</name>
<comment type="caution">
    <text evidence="2">The sequence shown here is derived from an EMBL/GenBank/DDBJ whole genome shotgun (WGS) entry which is preliminary data.</text>
</comment>
<dbReference type="EMBL" id="RQTK01001431">
    <property type="protein sequence ID" value="RUS70342.1"/>
    <property type="molecule type" value="Genomic_DNA"/>
</dbReference>
<feature type="compositionally biased region" description="Low complexity" evidence="1">
    <location>
        <begin position="873"/>
        <end position="884"/>
    </location>
</feature>
<feature type="compositionally biased region" description="Low complexity" evidence="1">
    <location>
        <begin position="204"/>
        <end position="217"/>
    </location>
</feature>
<feature type="region of interest" description="Disordered" evidence="1">
    <location>
        <begin position="584"/>
        <end position="618"/>
    </location>
</feature>
<feature type="non-terminal residue" evidence="2">
    <location>
        <position position="1"/>
    </location>
</feature>
<feature type="compositionally biased region" description="Low complexity" evidence="1">
    <location>
        <begin position="317"/>
        <end position="334"/>
    </location>
</feature>
<protein>
    <submittedName>
        <fullName evidence="2">Uncharacterized protein</fullName>
    </submittedName>
</protein>
<feature type="region of interest" description="Disordered" evidence="1">
    <location>
        <begin position="862"/>
        <end position="884"/>
    </location>
</feature>
<evidence type="ECO:0000313" key="2">
    <source>
        <dbReference type="EMBL" id="RUS70342.1"/>
    </source>
</evidence>
<sequence>ISQSDIIPKTTGILKNRDPPSYHEFQRTKLLHQQQNNSYSEDDRVSYAPTLQAKSLSHHHQQQHHHQEQQQQQDKEQYSHRQQHHPYHHHQSQQEHHQSQQEDLPPSRQRPQVLEQLDPKPQQSYLHQSFDLLDHHQQEHHQPQQLRPSQSRNPEKPHQNHPTPSILQQHLDYQLQKQLKLQQHQQPPPPKLQHQHKQQETHQQHQQLQQQQQQPQHKQPEQNDNNHHLVHERNVQNQTSTDVLNSSCQGGVSEKQDNQDGDCSQQPRQPLRSKTPIAGLQAESEQVALEPKDQNTKDQENLEQSQQIHTKHEQKQRQQQHQQKQQLQQQQQQQNCSNHHQEEERCQRENVQKSLCDKHHYHMQQQQQHLQHQQQQQQQLEQYRAHQDQSPDSNPDQDVNLSHDLAGEEDPRTPTPGHTGGTPVSPSLTLAFPEYEQGRPPSAGSKPKQHTNWSGVLQDLFGLDSTHHTAESTHESTSSGVASDVTSVYPSPQDGCRHTSVRTFKGGDSAGSASSDQQSQDSGNRSTSAPSSPKGDYPPFSHGRNLRQNGLTAHALALNAKRKGSLAGSRTPDPHLQHLKECGHIEDNDVPPPLPKRNITPRPNLSHAHSKDRPRPQDLSIATSFQKKTGKPYLPTHMDRLFNGGGGVERLDAGLMSPRDLKDPNSDPGNSEACYCSACHSLAASMAAVQTYHGSRADVRTRTSRNGDPDAFYRYSGCGGNVAGEGSFTDSAVGLESFGYDRSQNQHIPKKGHDLDRSRTSSSPASPVPPGGFYHTKHFLPPFPECNGFSHQNIPQAQPIKPSSAHKASRLRHKQLDKQYPHEGKQILSQNFMNPDFFSQDCVHCDQERKLFENAHHQYHQTQLTHHQHQMHNHNTNHTLQQPN</sequence>
<evidence type="ECO:0000313" key="3">
    <source>
        <dbReference type="Proteomes" id="UP000271974"/>
    </source>
</evidence>
<dbReference type="Proteomes" id="UP000271974">
    <property type="component" value="Unassembled WGS sequence"/>
</dbReference>
<feature type="compositionally biased region" description="Polar residues" evidence="1">
    <location>
        <begin position="236"/>
        <end position="250"/>
    </location>
</feature>
<reference evidence="2 3" key="1">
    <citation type="submission" date="2019-01" db="EMBL/GenBank/DDBJ databases">
        <title>A draft genome assembly of the solar-powered sea slug Elysia chlorotica.</title>
        <authorList>
            <person name="Cai H."/>
            <person name="Li Q."/>
            <person name="Fang X."/>
            <person name="Li J."/>
            <person name="Curtis N.E."/>
            <person name="Altenburger A."/>
            <person name="Shibata T."/>
            <person name="Feng M."/>
            <person name="Maeda T."/>
            <person name="Schwartz J.A."/>
            <person name="Shigenobu S."/>
            <person name="Lundholm N."/>
            <person name="Nishiyama T."/>
            <person name="Yang H."/>
            <person name="Hasebe M."/>
            <person name="Li S."/>
            <person name="Pierce S.K."/>
            <person name="Wang J."/>
        </authorList>
    </citation>
    <scope>NUCLEOTIDE SEQUENCE [LARGE SCALE GENOMIC DNA]</scope>
    <source>
        <strain evidence="2">EC2010</strain>
        <tissue evidence="2">Whole organism of an adult</tissue>
    </source>
</reference>
<feature type="compositionally biased region" description="Basic and acidic residues" evidence="1">
    <location>
        <begin position="290"/>
        <end position="300"/>
    </location>
</feature>
<feature type="compositionally biased region" description="Low complexity" evidence="1">
    <location>
        <begin position="364"/>
        <end position="380"/>
    </location>
</feature>
<feature type="compositionally biased region" description="Low complexity" evidence="1">
    <location>
        <begin position="506"/>
        <end position="523"/>
    </location>
</feature>
<feature type="compositionally biased region" description="Basic and acidic residues" evidence="1">
    <location>
        <begin position="65"/>
        <end position="79"/>
    </location>
</feature>
<feature type="compositionally biased region" description="Polar residues" evidence="1">
    <location>
        <begin position="480"/>
        <end position="490"/>
    </location>
</feature>
<feature type="region of interest" description="Disordered" evidence="1">
    <location>
        <begin position="236"/>
        <end position="336"/>
    </location>
</feature>
<accession>A0A3S0ZAB6</accession>
<proteinExistence type="predicted"/>
<feature type="compositionally biased region" description="Basic and acidic residues" evidence="1">
    <location>
        <begin position="132"/>
        <end position="142"/>
    </location>
</feature>
<gene>
    <name evidence="2" type="ORF">EGW08_021895</name>
</gene>
<feature type="non-terminal residue" evidence="2">
    <location>
        <position position="884"/>
    </location>
</feature>